<dbReference type="EMBL" id="SMBH01000001">
    <property type="protein sequence ID" value="TCU20275.1"/>
    <property type="molecule type" value="Genomic_DNA"/>
</dbReference>
<gene>
    <name evidence="1" type="ORF">EV132_101339</name>
</gene>
<dbReference type="RefSeq" id="WP_132558440.1">
    <property type="nucleotide sequence ID" value="NZ_SMBH01000001.1"/>
</dbReference>
<evidence type="ECO:0000313" key="2">
    <source>
        <dbReference type="Proteomes" id="UP000294576"/>
    </source>
</evidence>
<sequence length="75" mass="8437">MTDTHQPRLRDVPLTSEDLAICDMVLDELCAEFQLANDRSVVDHLASIIIELYRQGVREPEQLTLLAGATREKGD</sequence>
<dbReference type="Proteomes" id="UP000294576">
    <property type="component" value="Unassembled WGS sequence"/>
</dbReference>
<name>A0A4V2VAA6_RHISU</name>
<dbReference type="AlphaFoldDB" id="A0A4V2VAA6"/>
<reference evidence="1 2" key="1">
    <citation type="submission" date="2019-03" db="EMBL/GenBank/DDBJ databases">
        <title>Genomic Encyclopedia of Type Strains, Phase IV (KMG-V): Genome sequencing to study the core and pangenomes of soil and plant-associated prokaryotes.</title>
        <authorList>
            <person name="Whitman W."/>
        </authorList>
    </citation>
    <scope>NUCLEOTIDE SEQUENCE [LARGE SCALE GENOMIC DNA]</scope>
    <source>
        <strain evidence="1 2">Hc14</strain>
    </source>
</reference>
<organism evidence="1 2">
    <name type="scientific">Rhizobium sullae</name>
    <name type="common">Rhizobium hedysari</name>
    <dbReference type="NCBI Taxonomy" id="50338"/>
    <lineage>
        <taxon>Bacteria</taxon>
        <taxon>Pseudomonadati</taxon>
        <taxon>Pseudomonadota</taxon>
        <taxon>Alphaproteobacteria</taxon>
        <taxon>Hyphomicrobiales</taxon>
        <taxon>Rhizobiaceae</taxon>
        <taxon>Rhizobium/Agrobacterium group</taxon>
        <taxon>Rhizobium</taxon>
    </lineage>
</organism>
<protein>
    <submittedName>
        <fullName evidence="1">Uncharacterized protein</fullName>
    </submittedName>
</protein>
<proteinExistence type="predicted"/>
<evidence type="ECO:0000313" key="1">
    <source>
        <dbReference type="EMBL" id="TCU20275.1"/>
    </source>
</evidence>
<comment type="caution">
    <text evidence="1">The sequence shown here is derived from an EMBL/GenBank/DDBJ whole genome shotgun (WGS) entry which is preliminary data.</text>
</comment>
<accession>A0A4V2VAA6</accession>